<dbReference type="PROSITE" id="PS51849">
    <property type="entry name" value="RSGI_N"/>
    <property type="match status" value="1"/>
</dbReference>
<dbReference type="Pfam" id="PF12791">
    <property type="entry name" value="RsgI_N"/>
    <property type="match status" value="1"/>
</dbReference>
<feature type="compositionally biased region" description="Basic and acidic residues" evidence="1">
    <location>
        <begin position="336"/>
        <end position="349"/>
    </location>
</feature>
<evidence type="ECO:0000313" key="4">
    <source>
        <dbReference type="EMBL" id="EJX02892.1"/>
    </source>
</evidence>
<protein>
    <recommendedName>
        <fullName evidence="3">RsgI N-terminal anti-sigma domain-containing protein</fullName>
    </recommendedName>
</protein>
<feature type="compositionally biased region" description="Acidic residues" evidence="1">
    <location>
        <begin position="283"/>
        <end position="297"/>
    </location>
</feature>
<organism evidence="4">
    <name type="scientific">gut metagenome</name>
    <dbReference type="NCBI Taxonomy" id="749906"/>
    <lineage>
        <taxon>unclassified sequences</taxon>
        <taxon>metagenomes</taxon>
        <taxon>organismal metagenomes</taxon>
    </lineage>
</organism>
<comment type="caution">
    <text evidence="4">The sequence shown here is derived from an EMBL/GenBank/DDBJ whole genome shotgun (WGS) entry which is preliminary data.</text>
</comment>
<feature type="transmembrane region" description="Helical" evidence="2">
    <location>
        <begin position="73"/>
        <end position="92"/>
    </location>
</feature>
<keyword evidence="2" id="KW-0812">Transmembrane</keyword>
<keyword evidence="2" id="KW-1133">Transmembrane helix</keyword>
<evidence type="ECO:0000259" key="3">
    <source>
        <dbReference type="PROSITE" id="PS51849"/>
    </source>
</evidence>
<feature type="compositionally biased region" description="Acidic residues" evidence="1">
    <location>
        <begin position="305"/>
        <end position="317"/>
    </location>
</feature>
<keyword evidence="2" id="KW-0472">Membrane</keyword>
<accession>J9G6L7</accession>
<evidence type="ECO:0000256" key="1">
    <source>
        <dbReference type="SAM" id="MobiDB-lite"/>
    </source>
</evidence>
<dbReference type="InterPro" id="IPR024449">
    <property type="entry name" value="Anti-sigma_RsgI_N"/>
</dbReference>
<feature type="compositionally biased region" description="Acidic residues" evidence="1">
    <location>
        <begin position="325"/>
        <end position="335"/>
    </location>
</feature>
<feature type="compositionally biased region" description="Acidic residues" evidence="1">
    <location>
        <begin position="257"/>
        <end position="271"/>
    </location>
</feature>
<reference evidence="4" key="1">
    <citation type="journal article" date="2012" name="PLoS ONE">
        <title>Gene sets for utilization of primary and secondary nutrition supplies in the distal gut of endangered iberian lynx.</title>
        <authorList>
            <person name="Alcaide M."/>
            <person name="Messina E."/>
            <person name="Richter M."/>
            <person name="Bargiela R."/>
            <person name="Peplies J."/>
            <person name="Huws S.A."/>
            <person name="Newbold C.J."/>
            <person name="Golyshin P.N."/>
            <person name="Simon M.A."/>
            <person name="Lopez G."/>
            <person name="Yakimov M.M."/>
            <person name="Ferrer M."/>
        </authorList>
    </citation>
    <scope>NUCLEOTIDE SEQUENCE</scope>
</reference>
<feature type="region of interest" description="Disordered" evidence="1">
    <location>
        <begin position="257"/>
        <end position="349"/>
    </location>
</feature>
<feature type="domain" description="RsgI N-terminal anti-sigma" evidence="3">
    <location>
        <begin position="3"/>
        <end position="50"/>
    </location>
</feature>
<evidence type="ECO:0000256" key="2">
    <source>
        <dbReference type="SAM" id="Phobius"/>
    </source>
</evidence>
<feature type="compositionally biased region" description="Basic and acidic residues" evidence="1">
    <location>
        <begin position="272"/>
        <end position="282"/>
    </location>
</feature>
<sequence>MIKKVLILELKENYAIAMEEGGSIVRIKRKNGLSAGDKIYILPDDLFQQKKNNVLIPFVGGRKTQNSAFNKKMWSHMISVAAVFMIIVTVLLPQASFTAYACASFDGLTSIQMELNRKGQIIKIDSPDQSVSDNDLLALKGKYIDQVESEISALCKSESILVGYALFDNDNDSALEETIGSLFGNQHPTVYLQGDSDDMHEAKSRGLSLGKYLVCEIEDAELEKLLCTLPSKELEQLLKERPDWLDEYLPEDMADSLKDFDEDTDSDSDESESIHESEHEPLDDVDDEEELDEPTEPGDDKSVDLSDEQDEPDDEDLSGSPVSQDVEDEGGEDLETPEKESSDEGDLKD</sequence>
<gene>
    <name evidence="4" type="ORF">EVA_09002</name>
</gene>
<name>J9G6L7_9ZZZZ</name>
<dbReference type="EMBL" id="AMCI01002374">
    <property type="protein sequence ID" value="EJX02892.1"/>
    <property type="molecule type" value="Genomic_DNA"/>
</dbReference>
<proteinExistence type="predicted"/>
<dbReference type="AlphaFoldDB" id="J9G6L7"/>